<protein>
    <submittedName>
        <fullName evidence="1">Uncharacterized protein</fullName>
    </submittedName>
</protein>
<dbReference type="EMBL" id="BK014866">
    <property type="protein sequence ID" value="DAD79462.1"/>
    <property type="molecule type" value="Genomic_DNA"/>
</dbReference>
<evidence type="ECO:0000313" key="1">
    <source>
        <dbReference type="EMBL" id="DAD79462.1"/>
    </source>
</evidence>
<accession>A0A8S5MB54</accession>
<organism evidence="1">
    <name type="scientific">Myoviridae sp. cth2T2</name>
    <dbReference type="NCBI Taxonomy" id="2826683"/>
    <lineage>
        <taxon>Viruses</taxon>
        <taxon>Duplodnaviria</taxon>
        <taxon>Heunggongvirae</taxon>
        <taxon>Uroviricota</taxon>
        <taxon>Caudoviricetes</taxon>
    </lineage>
</organism>
<reference evidence="1" key="1">
    <citation type="journal article" date="2021" name="Proc. Natl. Acad. Sci. U.S.A.">
        <title>A Catalog of Tens of Thousands of Viruses from Human Metagenomes Reveals Hidden Associations with Chronic Diseases.</title>
        <authorList>
            <person name="Tisza M.J."/>
            <person name="Buck C.B."/>
        </authorList>
    </citation>
    <scope>NUCLEOTIDE SEQUENCE</scope>
    <source>
        <strain evidence="1">Cth2T2</strain>
    </source>
</reference>
<proteinExistence type="predicted"/>
<sequence>MKNARKNNFFTFKVKIYVDFLVFMKSCQLFCHIV</sequence>
<name>A0A8S5MB54_9CAUD</name>